<protein>
    <submittedName>
        <fullName evidence="2">Uncharacterized protein</fullName>
    </submittedName>
</protein>
<evidence type="ECO:0000313" key="3">
    <source>
        <dbReference type="Proteomes" id="UP001221898"/>
    </source>
</evidence>
<reference evidence="2" key="1">
    <citation type="journal article" date="2023" name="Science">
        <title>Genome structures resolve the early diversification of teleost fishes.</title>
        <authorList>
            <person name="Parey E."/>
            <person name="Louis A."/>
            <person name="Montfort J."/>
            <person name="Bouchez O."/>
            <person name="Roques C."/>
            <person name="Iampietro C."/>
            <person name="Lluch J."/>
            <person name="Castinel A."/>
            <person name="Donnadieu C."/>
            <person name="Desvignes T."/>
            <person name="Floi Bucao C."/>
            <person name="Jouanno E."/>
            <person name="Wen M."/>
            <person name="Mejri S."/>
            <person name="Dirks R."/>
            <person name="Jansen H."/>
            <person name="Henkel C."/>
            <person name="Chen W.J."/>
            <person name="Zahm M."/>
            <person name="Cabau C."/>
            <person name="Klopp C."/>
            <person name="Thompson A.W."/>
            <person name="Robinson-Rechavi M."/>
            <person name="Braasch I."/>
            <person name="Lecointre G."/>
            <person name="Bobe J."/>
            <person name="Postlethwait J.H."/>
            <person name="Berthelot C."/>
            <person name="Roest Crollius H."/>
            <person name="Guiguen Y."/>
        </authorList>
    </citation>
    <scope>NUCLEOTIDE SEQUENCE</scope>
    <source>
        <strain evidence="2">NC1722</strain>
    </source>
</reference>
<dbReference type="EMBL" id="JAINUG010000260">
    <property type="protein sequence ID" value="KAJ8385026.1"/>
    <property type="molecule type" value="Genomic_DNA"/>
</dbReference>
<dbReference type="Proteomes" id="UP001221898">
    <property type="component" value="Unassembled WGS sequence"/>
</dbReference>
<evidence type="ECO:0000256" key="1">
    <source>
        <dbReference type="SAM" id="MobiDB-lite"/>
    </source>
</evidence>
<feature type="region of interest" description="Disordered" evidence="1">
    <location>
        <begin position="1"/>
        <end position="24"/>
    </location>
</feature>
<feature type="compositionally biased region" description="Polar residues" evidence="1">
    <location>
        <begin position="1"/>
        <end position="15"/>
    </location>
</feature>
<proteinExistence type="predicted"/>
<keyword evidence="3" id="KW-1185">Reference proteome</keyword>
<organism evidence="2 3">
    <name type="scientific">Aldrovandia affinis</name>
    <dbReference type="NCBI Taxonomy" id="143900"/>
    <lineage>
        <taxon>Eukaryota</taxon>
        <taxon>Metazoa</taxon>
        <taxon>Chordata</taxon>
        <taxon>Craniata</taxon>
        <taxon>Vertebrata</taxon>
        <taxon>Euteleostomi</taxon>
        <taxon>Actinopterygii</taxon>
        <taxon>Neopterygii</taxon>
        <taxon>Teleostei</taxon>
        <taxon>Notacanthiformes</taxon>
        <taxon>Halosauridae</taxon>
        <taxon>Aldrovandia</taxon>
    </lineage>
</organism>
<accession>A0AAD7RLK0</accession>
<dbReference type="AlphaFoldDB" id="A0AAD7RLK0"/>
<name>A0AAD7RLK0_9TELE</name>
<comment type="caution">
    <text evidence="2">The sequence shown here is derived from an EMBL/GenBank/DDBJ whole genome shotgun (WGS) entry which is preliminary data.</text>
</comment>
<evidence type="ECO:0000313" key="2">
    <source>
        <dbReference type="EMBL" id="KAJ8385026.1"/>
    </source>
</evidence>
<sequence>MACTPSRGQDCSSSRSPPPPTLHTNLQFNLSRPPDPPALERWARSRFPGYLSSWTTEALGVNMFCLASAQEAFNLLRHARICGFVSAVSPVEDDQENLMAFRFSALNPIVDPWIFIIFRKAVFRYLRSLFLCRFPRGALKSTAHSTLNYPPGNGEPIASTVLQAETNSNLPL</sequence>
<gene>
    <name evidence="2" type="ORF">AAFF_G00195560</name>
</gene>